<sequence>MDQEPAQAAASADMSSEHVEHSDPFSLIESVPASPAVDAASERSWDFSEWVRGQADRPSLGEPSDLGRESCAPAGAETEVGIQPSLASNQPASELPGASYDRMSYERLLNASHMSLDREVPKLFWQEGFWAEIFNTEAPIIPAPSFPRLAQPPNVGNAPGASVEAPGPKRARKLTACIFEKVVIDMRVFSWREQREADLGRAFAKWCSVFAAWDSSQVVVAKQLSECDTQDARHELLSDYLARKAPSTCVKRANSMLRLNKYAASEKLRMPIPEAELYHLLRRGKAGGASLSELRCIMEALTFVRFTFDVECLQGQILCVSQTFLPCTANLLMKKANAIVWVPPSKCTKRDDELKLGLRDKQKYLTVQEHGVMLAPAPDKLVAEHGSPLEAQWCLQRRGMAFFMCGFMSYETHERWVSTLLRALSSDVPPGYAPISVAQIMRADSEMFLLLAKEVHRVKPDDSGVMEMDEKMKLFRHDPRVTSYLQPLQKATSSVAPPPTAPGDPSGANANEQLSKRQKKRHKRLATPVKTDNMPAELKRLGHGHSSCWYAQGAPKGKGRGKKGILPSVTLPLTDSGASAVAGSNTGGLVDAKSIFIVTSNFDEYEIPCGTSAAEQLAALCLKKGRCSADDLLELSSLLPSEAQPRSAQVCSDERSFTTGAYCHGPMSGLRNAVKTFPAVSCLMASLAKSVFPTLTFSSLGLFRNIKTRRHKDLRNLAGSLNGVAPLCKFKGGGIRVYNDAGFSDLQVAEGPVFFDASNEHETLEWSGGPRLVLVAFSVDEMQILLDLVSEHAASLLVVQCTDHKHFSQPPSSSPWPSLLWLRAVELLNQACSKPTVNTSLFGPPGATLRPALGKQSRKARPLVSEFRAYDAWAVPLRSDPADLLNCYPKGARVVRKDWDPHVREVLGEKSTVLLDFLLKEIDFPDHRLVKHMSRGCKIRGRTLDLTAAYKQYAVHRSDREVLRIGVKDAEQGRARIFGTNSLPFGATGSVPSFLRCAAAIWLLGAKSLGIAWTNYFDDFPMFAKAESSDTTDSLAADFLDLFSILFAREGKKATSFDQTFRALGLLFDLSRFDDGEVTIGHTKERGEELKATISAILASDCLSHAEAESLRGRLHWYTSFLFGRRSSQALNVVSDWVNRGVSSGRLSEDLRDALTYLKDVALDAPPLKISRTLHKTFLIFTDGSLEGNTACVGGILHDGEGKAIAFFSIELDSLAVARLHEHSEHPIYEIELLGIWAALSIWQVVSHARHLKTVAMRDETNLPLPAASHLWVAGGLTCPAFEDRHDETHLPPPADACSKTGPLLSHVSSFA</sequence>
<feature type="compositionally biased region" description="Basic residues" evidence="1">
    <location>
        <begin position="516"/>
        <end position="525"/>
    </location>
</feature>
<proteinExistence type="predicted"/>
<accession>A0A1Q9C268</accession>
<dbReference type="EMBL" id="LSRX01001865">
    <property type="protein sequence ID" value="OLP77013.1"/>
    <property type="molecule type" value="Genomic_DNA"/>
</dbReference>
<feature type="region of interest" description="Disordered" evidence="1">
    <location>
        <begin position="1"/>
        <end position="33"/>
    </location>
</feature>
<dbReference type="InterPro" id="IPR043502">
    <property type="entry name" value="DNA/RNA_pol_sf"/>
</dbReference>
<protein>
    <submittedName>
        <fullName evidence="2">Uncharacterized protein</fullName>
    </submittedName>
</protein>
<comment type="caution">
    <text evidence="2">The sequence shown here is derived from an EMBL/GenBank/DDBJ whole genome shotgun (WGS) entry which is preliminary data.</text>
</comment>
<dbReference type="OrthoDB" id="446059at2759"/>
<evidence type="ECO:0000256" key="1">
    <source>
        <dbReference type="SAM" id="MobiDB-lite"/>
    </source>
</evidence>
<feature type="region of interest" description="Disordered" evidence="1">
    <location>
        <begin position="488"/>
        <end position="526"/>
    </location>
</feature>
<evidence type="ECO:0000313" key="3">
    <source>
        <dbReference type="Proteomes" id="UP000186817"/>
    </source>
</evidence>
<evidence type="ECO:0000313" key="2">
    <source>
        <dbReference type="EMBL" id="OLP77013.1"/>
    </source>
</evidence>
<reference evidence="2 3" key="1">
    <citation type="submission" date="2016-02" db="EMBL/GenBank/DDBJ databases">
        <title>Genome analysis of coral dinoflagellate symbionts highlights evolutionary adaptations to a symbiotic lifestyle.</title>
        <authorList>
            <person name="Aranda M."/>
            <person name="Li Y."/>
            <person name="Liew Y.J."/>
            <person name="Baumgarten S."/>
            <person name="Simakov O."/>
            <person name="Wilson M."/>
            <person name="Piel J."/>
            <person name="Ashoor H."/>
            <person name="Bougouffa S."/>
            <person name="Bajic V.B."/>
            <person name="Ryu T."/>
            <person name="Ravasi T."/>
            <person name="Bayer T."/>
            <person name="Micklem G."/>
            <person name="Kim H."/>
            <person name="Bhak J."/>
            <person name="Lajeunesse T.C."/>
            <person name="Voolstra C.R."/>
        </authorList>
    </citation>
    <scope>NUCLEOTIDE SEQUENCE [LARGE SCALE GENOMIC DNA]</scope>
    <source>
        <strain evidence="2 3">CCMP2467</strain>
    </source>
</reference>
<organism evidence="2 3">
    <name type="scientific">Symbiodinium microadriaticum</name>
    <name type="common">Dinoflagellate</name>
    <name type="synonym">Zooxanthella microadriatica</name>
    <dbReference type="NCBI Taxonomy" id="2951"/>
    <lineage>
        <taxon>Eukaryota</taxon>
        <taxon>Sar</taxon>
        <taxon>Alveolata</taxon>
        <taxon>Dinophyceae</taxon>
        <taxon>Suessiales</taxon>
        <taxon>Symbiodiniaceae</taxon>
        <taxon>Symbiodinium</taxon>
    </lineage>
</organism>
<dbReference type="Proteomes" id="UP000186817">
    <property type="component" value="Unassembled WGS sequence"/>
</dbReference>
<keyword evidence="3" id="KW-1185">Reference proteome</keyword>
<name>A0A1Q9C268_SYMMI</name>
<dbReference type="SUPFAM" id="SSF56672">
    <property type="entry name" value="DNA/RNA polymerases"/>
    <property type="match status" value="1"/>
</dbReference>
<gene>
    <name evidence="2" type="ORF">AK812_SmicGene42976</name>
</gene>